<organism evidence="2 3">
    <name type="scientific">Chitinophaga agrisoli</name>
    <dbReference type="NCBI Taxonomy" id="2607653"/>
    <lineage>
        <taxon>Bacteria</taxon>
        <taxon>Pseudomonadati</taxon>
        <taxon>Bacteroidota</taxon>
        <taxon>Chitinophagia</taxon>
        <taxon>Chitinophagales</taxon>
        <taxon>Chitinophagaceae</taxon>
        <taxon>Chitinophaga</taxon>
    </lineage>
</organism>
<keyword evidence="3" id="KW-1185">Reference proteome</keyword>
<protein>
    <submittedName>
        <fullName evidence="2">Twin-arginine translocation signal domain-containing protein</fullName>
    </submittedName>
</protein>
<dbReference type="Proteomes" id="UP000324611">
    <property type="component" value="Unassembled WGS sequence"/>
</dbReference>
<dbReference type="NCBIfam" id="TIGR01409">
    <property type="entry name" value="TAT_signal_seq"/>
    <property type="match status" value="1"/>
</dbReference>
<dbReference type="PROSITE" id="PS51318">
    <property type="entry name" value="TAT"/>
    <property type="match status" value="1"/>
</dbReference>
<proteinExistence type="predicted"/>
<reference evidence="2 3" key="1">
    <citation type="submission" date="2019-09" db="EMBL/GenBank/DDBJ databases">
        <title>Chitinophaga ginsengihumi sp. nov., isolated from soil of ginseng rhizosphere.</title>
        <authorList>
            <person name="Lee J."/>
        </authorList>
    </citation>
    <scope>NUCLEOTIDE SEQUENCE [LARGE SCALE GENOMIC DNA]</scope>
    <source>
        <strain evidence="2 3">BN140078</strain>
    </source>
</reference>
<feature type="chain" id="PRO_5022783214" evidence="1">
    <location>
        <begin position="32"/>
        <end position="230"/>
    </location>
</feature>
<comment type="caution">
    <text evidence="2">The sequence shown here is derived from an EMBL/GenBank/DDBJ whole genome shotgun (WGS) entry which is preliminary data.</text>
</comment>
<gene>
    <name evidence="2" type="ORF">F0L74_31645</name>
</gene>
<dbReference type="InterPro" id="IPR027396">
    <property type="entry name" value="DsrEFH-like"/>
</dbReference>
<dbReference type="Gene3D" id="3.40.1260.10">
    <property type="entry name" value="DsrEFH-like"/>
    <property type="match status" value="1"/>
</dbReference>
<sequence>MHINQTNRRDFLGKITSAAALMTMGNLAAVAAPVAAAGQHSAILAAGPDEWLKTNIRGKHKVVVDAPDPASDHIFGAPKVILLGQAETGTSEKDTSILVVLRSEAIIFAMQDSLWEKYKFGETHKIVDPRTNAVNNRNPYWETKPDDFKFPGFGAVPIGIRDLQASGVLFCVCGVAITVHSAMAAQQSNRSEADVKKEWLDALIPGVQLMPSGVWATTRAQEYGCSYIPG</sequence>
<dbReference type="EMBL" id="VUOC01000004">
    <property type="protein sequence ID" value="KAA2240700.1"/>
    <property type="molecule type" value="Genomic_DNA"/>
</dbReference>
<dbReference type="InterPro" id="IPR006311">
    <property type="entry name" value="TAT_signal"/>
</dbReference>
<dbReference type="AlphaFoldDB" id="A0A5B2VPQ7"/>
<reference evidence="2 3" key="2">
    <citation type="submission" date="2019-09" db="EMBL/GenBank/DDBJ databases">
        <authorList>
            <person name="Jin C."/>
        </authorList>
    </citation>
    <scope>NUCLEOTIDE SEQUENCE [LARGE SCALE GENOMIC DNA]</scope>
    <source>
        <strain evidence="2 3">BN140078</strain>
    </source>
</reference>
<feature type="signal peptide" evidence="1">
    <location>
        <begin position="1"/>
        <end position="31"/>
    </location>
</feature>
<dbReference type="InterPro" id="IPR019546">
    <property type="entry name" value="TAT_signal_bac_arc"/>
</dbReference>
<evidence type="ECO:0000256" key="1">
    <source>
        <dbReference type="SAM" id="SignalP"/>
    </source>
</evidence>
<name>A0A5B2VPQ7_9BACT</name>
<evidence type="ECO:0000313" key="2">
    <source>
        <dbReference type="EMBL" id="KAA2240700.1"/>
    </source>
</evidence>
<evidence type="ECO:0000313" key="3">
    <source>
        <dbReference type="Proteomes" id="UP000324611"/>
    </source>
</evidence>
<keyword evidence="1" id="KW-0732">Signal</keyword>
<dbReference type="RefSeq" id="WP_149841877.1">
    <property type="nucleotide sequence ID" value="NZ_VUOC01000004.1"/>
</dbReference>
<accession>A0A5B2VPQ7</accession>